<reference evidence="4" key="1">
    <citation type="submission" date="2009-08" db="EMBL/GenBank/DDBJ databases">
        <title>Annotation of Salpingoeca rosetta.</title>
        <authorList>
            <consortium name="The Broad Institute Genome Sequencing Platform"/>
            <person name="Russ C."/>
            <person name="Cuomo C."/>
            <person name="Burger G."/>
            <person name="Gray M.W."/>
            <person name="Holland P.W.H."/>
            <person name="King N."/>
            <person name="Lang F.B.F."/>
            <person name="Roger A.J."/>
            <person name="Ruiz-Trillo I."/>
            <person name="Young S.K."/>
            <person name="Zeng Q."/>
            <person name="Gargeya S."/>
            <person name="Alvarado L."/>
            <person name="Berlin A."/>
            <person name="Chapman S.B."/>
            <person name="Chen Z."/>
            <person name="Freedman E."/>
            <person name="Gellesch M."/>
            <person name="Goldberg J."/>
            <person name="Griggs A."/>
            <person name="Gujja S."/>
            <person name="Heilman E."/>
            <person name="Heiman D."/>
            <person name="Howarth C."/>
            <person name="Mehta T."/>
            <person name="Neiman D."/>
            <person name="Pearson M."/>
            <person name="Roberts A."/>
            <person name="Saif S."/>
            <person name="Shea T."/>
            <person name="Shenoy N."/>
            <person name="Sisk P."/>
            <person name="Stolte C."/>
            <person name="Sykes S."/>
            <person name="White J."/>
            <person name="Yandava C."/>
            <person name="Haas B."/>
            <person name="Nusbaum C."/>
            <person name="Birren B."/>
        </authorList>
    </citation>
    <scope>NUCLEOTIDE SEQUENCE [LARGE SCALE GENOMIC DNA]</scope>
    <source>
        <strain evidence="4">ATCC 50818</strain>
    </source>
</reference>
<dbReference type="Gene3D" id="3.30.1520.10">
    <property type="entry name" value="Phox-like domain"/>
    <property type="match status" value="1"/>
</dbReference>
<dbReference type="FunCoup" id="F2U7H1">
    <property type="interactions" value="653"/>
</dbReference>
<dbReference type="PANTHER" id="PTHR46596:SF1">
    <property type="entry name" value="SORTING NEXIN-4"/>
    <property type="match status" value="1"/>
</dbReference>
<proteinExistence type="predicted"/>
<sequence>MEGGGEDVVTAQPTAGTSGEPLPPEGFLVTIPKFQEKIDTSGSYMTYVITSEFGPDNVLNITSGEYAVHRRYNEFSHLVSYLRAALPYVIVPPIPEKKLNFKWKQMAVDVTDEVFVGKRRIVLEDFLRRCLDHPLIRMDKGFQAFLLEQDWMEDLMVEGFDGEMHPFTGAEWLSSLRAMTASRATEPQLLEVKHFKALGASTSQHVGVLLNAHAGLAYKAQALSAFFKDFADVLTELCELMPKLAAPFKSASARISRMGDATVWRLQQEERAFVDTLVAFMGYTDSISAFVKNEEIAFAAKVRARDAHASKVATITALERPDEDKSLSGFFTRLATTEASKASKIEALKSEAEHLKLVAETAEQQHKDFLQEALKEMKRFSATKRHELLSIFKDYARLQKEHAHHIAKMWTDIKQAVSAPQP</sequence>
<dbReference type="InParanoid" id="F2U7H1"/>
<dbReference type="InterPro" id="IPR034783">
    <property type="entry name" value="SNX4"/>
</dbReference>
<dbReference type="SUPFAM" id="SSF64268">
    <property type="entry name" value="PX domain"/>
    <property type="match status" value="1"/>
</dbReference>
<dbReference type="Proteomes" id="UP000007799">
    <property type="component" value="Unassembled WGS sequence"/>
</dbReference>
<dbReference type="PROSITE" id="PS50195">
    <property type="entry name" value="PX"/>
    <property type="match status" value="1"/>
</dbReference>
<dbReference type="InterPro" id="IPR036871">
    <property type="entry name" value="PX_dom_sf"/>
</dbReference>
<feature type="region of interest" description="Disordered" evidence="2">
    <location>
        <begin position="1"/>
        <end position="24"/>
    </location>
</feature>
<accession>F2U7H1</accession>
<organism evidence="5">
    <name type="scientific">Salpingoeca rosetta (strain ATCC 50818 / BSB-021)</name>
    <dbReference type="NCBI Taxonomy" id="946362"/>
    <lineage>
        <taxon>Eukaryota</taxon>
        <taxon>Choanoflagellata</taxon>
        <taxon>Craspedida</taxon>
        <taxon>Salpingoecidae</taxon>
        <taxon>Salpingoeca</taxon>
    </lineage>
</organism>
<dbReference type="RefSeq" id="XP_004994892.1">
    <property type="nucleotide sequence ID" value="XM_004994835.1"/>
</dbReference>
<feature type="domain" description="PX" evidence="3">
    <location>
        <begin position="25"/>
        <end position="153"/>
    </location>
</feature>
<dbReference type="Pfam" id="PF00787">
    <property type="entry name" value="PX"/>
    <property type="match status" value="1"/>
</dbReference>
<evidence type="ECO:0000256" key="1">
    <source>
        <dbReference type="SAM" id="Coils"/>
    </source>
</evidence>
<gene>
    <name evidence="4" type="ORF">PTSG_12112</name>
</gene>
<evidence type="ECO:0000313" key="4">
    <source>
        <dbReference type="EMBL" id="EGD83388.1"/>
    </source>
</evidence>
<dbReference type="GO" id="GO:0031901">
    <property type="term" value="C:early endosome membrane"/>
    <property type="evidence" value="ECO:0007669"/>
    <property type="project" value="TreeGrafter"/>
</dbReference>
<name>F2U7H1_SALR5</name>
<dbReference type="InterPro" id="IPR001683">
    <property type="entry name" value="PX_dom"/>
</dbReference>
<dbReference type="eggNOG" id="KOG2273">
    <property type="taxonomic scope" value="Eukaryota"/>
</dbReference>
<dbReference type="KEGG" id="sre:PTSG_12112"/>
<dbReference type="EMBL" id="GL832963">
    <property type="protein sequence ID" value="EGD83388.1"/>
    <property type="molecule type" value="Genomic_DNA"/>
</dbReference>
<dbReference type="GO" id="GO:2000786">
    <property type="term" value="P:positive regulation of autophagosome assembly"/>
    <property type="evidence" value="ECO:0007669"/>
    <property type="project" value="TreeGrafter"/>
</dbReference>
<dbReference type="PANTHER" id="PTHR46596">
    <property type="entry name" value="SORTING NEXIN-4"/>
    <property type="match status" value="1"/>
</dbReference>
<dbReference type="GO" id="GO:0015031">
    <property type="term" value="P:protein transport"/>
    <property type="evidence" value="ECO:0007669"/>
    <property type="project" value="InterPro"/>
</dbReference>
<keyword evidence="1" id="KW-0175">Coiled coil</keyword>
<dbReference type="Gene3D" id="1.20.1270.60">
    <property type="entry name" value="Arfaptin homology (AH) domain/BAR domain"/>
    <property type="match status" value="1"/>
</dbReference>
<dbReference type="OrthoDB" id="289314at2759"/>
<protein>
    <recommendedName>
        <fullName evidence="3">PX domain-containing protein</fullName>
    </recommendedName>
</protein>
<feature type="coiled-coil region" evidence="1">
    <location>
        <begin position="345"/>
        <end position="372"/>
    </location>
</feature>
<dbReference type="AlphaFoldDB" id="F2U7H1"/>
<dbReference type="GeneID" id="16075471"/>
<dbReference type="GO" id="GO:0032266">
    <property type="term" value="F:phosphatidylinositol-3-phosphate binding"/>
    <property type="evidence" value="ECO:0007669"/>
    <property type="project" value="TreeGrafter"/>
</dbReference>
<evidence type="ECO:0000256" key="2">
    <source>
        <dbReference type="SAM" id="MobiDB-lite"/>
    </source>
</evidence>
<dbReference type="STRING" id="946362.F2U7H1"/>
<keyword evidence="5" id="KW-1185">Reference proteome</keyword>
<dbReference type="OMA" id="LQKSGHY"/>
<dbReference type="GO" id="GO:0005886">
    <property type="term" value="C:plasma membrane"/>
    <property type="evidence" value="ECO:0007669"/>
    <property type="project" value="TreeGrafter"/>
</dbReference>
<dbReference type="GO" id="GO:0031201">
    <property type="term" value="C:SNARE complex"/>
    <property type="evidence" value="ECO:0007669"/>
    <property type="project" value="TreeGrafter"/>
</dbReference>
<dbReference type="InterPro" id="IPR027267">
    <property type="entry name" value="AH/BAR_dom_sf"/>
</dbReference>
<dbReference type="SMART" id="SM00312">
    <property type="entry name" value="PX"/>
    <property type="match status" value="1"/>
</dbReference>
<evidence type="ECO:0000313" key="5">
    <source>
        <dbReference type="Proteomes" id="UP000007799"/>
    </source>
</evidence>
<evidence type="ECO:0000259" key="3">
    <source>
        <dbReference type="PROSITE" id="PS50195"/>
    </source>
</evidence>